<dbReference type="InterPro" id="IPR002379">
    <property type="entry name" value="ATPase_proteolipid_c-like_dom"/>
</dbReference>
<keyword evidence="7 11" id="KW-1133">Transmembrane helix</keyword>
<evidence type="ECO:0000313" key="13">
    <source>
        <dbReference type="EMBL" id="HIQ62838.1"/>
    </source>
</evidence>
<dbReference type="Pfam" id="PF00137">
    <property type="entry name" value="ATP-synt_C"/>
    <property type="match status" value="1"/>
</dbReference>
<reference evidence="13" key="2">
    <citation type="journal article" date="2021" name="PeerJ">
        <title>Extensive microbial diversity within the chicken gut microbiome revealed by metagenomics and culture.</title>
        <authorList>
            <person name="Gilroy R."/>
            <person name="Ravi A."/>
            <person name="Getino M."/>
            <person name="Pursley I."/>
            <person name="Horton D.L."/>
            <person name="Alikhan N.F."/>
            <person name="Baker D."/>
            <person name="Gharbi K."/>
            <person name="Hall N."/>
            <person name="Watson M."/>
            <person name="Adriaenssens E.M."/>
            <person name="Foster-Nyarko E."/>
            <person name="Jarju S."/>
            <person name="Secka A."/>
            <person name="Antonio M."/>
            <person name="Oren A."/>
            <person name="Chaudhuri R.R."/>
            <person name="La Ragione R."/>
            <person name="Hildebrand F."/>
            <person name="Pallen M.J."/>
        </authorList>
    </citation>
    <scope>NUCLEOTIDE SEQUENCE</scope>
    <source>
        <strain evidence="13">ChiHile30-977</strain>
    </source>
</reference>
<keyword evidence="8 11" id="KW-0406">Ion transport</keyword>
<evidence type="ECO:0000256" key="5">
    <source>
        <dbReference type="ARBA" id="ARBA00022692"/>
    </source>
</evidence>
<sequence>MTVFGIIALAAALAALTGIGAALGMSHATAHAVDSIARQPEASGKISSSLMFGLIMMETCAIYGLFAALMIILVLPGNVVG</sequence>
<evidence type="ECO:0000256" key="9">
    <source>
        <dbReference type="ARBA" id="ARBA00023121"/>
    </source>
</evidence>
<feature type="domain" description="V-ATPase proteolipid subunit C-like" evidence="12">
    <location>
        <begin position="9"/>
        <end position="71"/>
    </location>
</feature>
<dbReference type="InterPro" id="IPR035921">
    <property type="entry name" value="F/V-ATP_Csub_sf"/>
</dbReference>
<dbReference type="GO" id="GO:0033177">
    <property type="term" value="C:proton-transporting two-sector ATPase complex, proton-transporting domain"/>
    <property type="evidence" value="ECO:0007669"/>
    <property type="project" value="InterPro"/>
</dbReference>
<comment type="function">
    <text evidence="11">F(1)F(0) ATP synthase produces ATP from ADP in the presence of a proton or sodium gradient. F-type ATPases consist of two structural domains, F(1) containing the extramembraneous catalytic core and F(0) containing the membrane proton channel, linked together by a central stalk and a peripheral stalk. During catalysis, ATP synthesis in the catalytic domain of F(1) is coupled via a rotary mechanism of the central stalk subunits to proton translocation.</text>
</comment>
<comment type="subcellular location">
    <subcellularLocation>
        <location evidence="11">Cell membrane</location>
        <topology evidence="11">Multi-pass membrane protein</topology>
    </subcellularLocation>
    <subcellularLocation>
        <location evidence="1">Membrane</location>
        <topology evidence="1">Multi-pass membrane protein</topology>
    </subcellularLocation>
</comment>
<keyword evidence="5 11" id="KW-0812">Transmembrane</keyword>
<dbReference type="Proteomes" id="UP000886819">
    <property type="component" value="Unassembled WGS sequence"/>
</dbReference>
<keyword evidence="11" id="KW-0066">ATP synthesis</keyword>
<dbReference type="HAMAP" id="MF_01396">
    <property type="entry name" value="ATP_synth_c_bact"/>
    <property type="match status" value="1"/>
</dbReference>
<evidence type="ECO:0000259" key="12">
    <source>
        <dbReference type="Pfam" id="PF00137"/>
    </source>
</evidence>
<evidence type="ECO:0000313" key="14">
    <source>
        <dbReference type="Proteomes" id="UP000886819"/>
    </source>
</evidence>
<dbReference type="GO" id="GO:0046933">
    <property type="term" value="F:proton-transporting ATP synthase activity, rotational mechanism"/>
    <property type="evidence" value="ECO:0007669"/>
    <property type="project" value="UniProtKB-UniRule"/>
</dbReference>
<comment type="function">
    <text evidence="11">Key component of the F(0) channel; it plays a direct role in translocation across the membrane. A homomeric c-ring of between 10-14 subunits forms the central stalk rotor element with the F(1) delta and epsilon subunits.</text>
</comment>
<evidence type="ECO:0000256" key="3">
    <source>
        <dbReference type="ARBA" id="ARBA00022448"/>
    </source>
</evidence>
<keyword evidence="11" id="KW-1003">Cell membrane</keyword>
<evidence type="ECO:0000256" key="8">
    <source>
        <dbReference type="ARBA" id="ARBA00023065"/>
    </source>
</evidence>
<evidence type="ECO:0000256" key="7">
    <source>
        <dbReference type="ARBA" id="ARBA00022989"/>
    </source>
</evidence>
<feature type="transmembrane region" description="Helical" evidence="11">
    <location>
        <begin position="48"/>
        <end position="75"/>
    </location>
</feature>
<keyword evidence="6 11" id="KW-0375">Hydrogen ion transport</keyword>
<evidence type="ECO:0000256" key="6">
    <source>
        <dbReference type="ARBA" id="ARBA00022781"/>
    </source>
</evidence>
<dbReference type="PRINTS" id="PR00124">
    <property type="entry name" value="ATPASEC"/>
</dbReference>
<dbReference type="PROSITE" id="PS00605">
    <property type="entry name" value="ATPASE_C"/>
    <property type="match status" value="1"/>
</dbReference>
<gene>
    <name evidence="11" type="primary">atpE</name>
    <name evidence="13" type="ORF">IAA66_04520</name>
</gene>
<dbReference type="AlphaFoldDB" id="A0A9D1CIZ0"/>
<dbReference type="GO" id="GO:0008289">
    <property type="term" value="F:lipid binding"/>
    <property type="evidence" value="ECO:0007669"/>
    <property type="project" value="UniProtKB-KW"/>
</dbReference>
<dbReference type="EMBL" id="DVFI01000069">
    <property type="protein sequence ID" value="HIQ62838.1"/>
    <property type="molecule type" value="Genomic_DNA"/>
</dbReference>
<name>A0A9D1CIZ0_9FIRM</name>
<keyword evidence="9 11" id="KW-0446">Lipid-binding</keyword>
<evidence type="ECO:0000256" key="1">
    <source>
        <dbReference type="ARBA" id="ARBA00004141"/>
    </source>
</evidence>
<comment type="similarity">
    <text evidence="2 11">Belongs to the ATPase C chain family.</text>
</comment>
<dbReference type="Gene3D" id="1.20.120.610">
    <property type="entry name" value="lithium bound rotor ring of v- atpase"/>
    <property type="match status" value="1"/>
</dbReference>
<keyword evidence="10 11" id="KW-0472">Membrane</keyword>
<protein>
    <recommendedName>
        <fullName evidence="11">ATP synthase subunit c</fullName>
    </recommendedName>
    <alternativeName>
        <fullName evidence="11">ATP synthase F(0) sector subunit c</fullName>
    </alternativeName>
    <alternativeName>
        <fullName evidence="11">F-type ATPase subunit c</fullName>
        <shortName evidence="11">F-ATPase subunit c</shortName>
    </alternativeName>
    <alternativeName>
        <fullName evidence="11">Lipid-binding protein</fullName>
    </alternativeName>
</protein>
<evidence type="ECO:0000256" key="4">
    <source>
        <dbReference type="ARBA" id="ARBA00022547"/>
    </source>
</evidence>
<accession>A0A9D1CIZ0</accession>
<feature type="site" description="Reversibly protonated during proton transport" evidence="11">
    <location>
        <position position="58"/>
    </location>
</feature>
<dbReference type="GO" id="GO:0045259">
    <property type="term" value="C:proton-transporting ATP synthase complex"/>
    <property type="evidence" value="ECO:0007669"/>
    <property type="project" value="UniProtKB-KW"/>
</dbReference>
<dbReference type="InterPro" id="IPR000454">
    <property type="entry name" value="ATP_synth_F0_csu"/>
</dbReference>
<dbReference type="InterPro" id="IPR020537">
    <property type="entry name" value="ATP_synth_F0_csu_DDCD_BS"/>
</dbReference>
<organism evidence="13 14">
    <name type="scientific">Candidatus Avichristensenella intestinipullorum</name>
    <dbReference type="NCBI Taxonomy" id="2840693"/>
    <lineage>
        <taxon>Bacteria</taxon>
        <taxon>Bacillati</taxon>
        <taxon>Bacillota</taxon>
        <taxon>Clostridia</taxon>
        <taxon>Candidatus Avichristensenella</taxon>
    </lineage>
</organism>
<comment type="caution">
    <text evidence="11">Lacks conserved residue(s) required for the propagation of feature annotation.</text>
</comment>
<comment type="caution">
    <text evidence="13">The sequence shown here is derived from an EMBL/GenBank/DDBJ whole genome shotgun (WGS) entry which is preliminary data.</text>
</comment>
<evidence type="ECO:0000256" key="11">
    <source>
        <dbReference type="HAMAP-Rule" id="MF_01396"/>
    </source>
</evidence>
<reference evidence="13" key="1">
    <citation type="submission" date="2020-10" db="EMBL/GenBank/DDBJ databases">
        <authorList>
            <person name="Gilroy R."/>
        </authorList>
    </citation>
    <scope>NUCLEOTIDE SEQUENCE</scope>
    <source>
        <strain evidence="13">ChiHile30-977</strain>
    </source>
</reference>
<keyword evidence="3 11" id="KW-0813">Transport</keyword>
<proteinExistence type="inferred from homology"/>
<dbReference type="CDD" id="cd18121">
    <property type="entry name" value="ATP-synt_Fo_c"/>
    <property type="match status" value="1"/>
</dbReference>
<keyword evidence="4 11" id="KW-0138">CF(0)</keyword>
<dbReference type="GO" id="GO:0005886">
    <property type="term" value="C:plasma membrane"/>
    <property type="evidence" value="ECO:0007669"/>
    <property type="project" value="UniProtKB-SubCell"/>
</dbReference>
<evidence type="ECO:0000256" key="10">
    <source>
        <dbReference type="ARBA" id="ARBA00023136"/>
    </source>
</evidence>
<evidence type="ECO:0000256" key="2">
    <source>
        <dbReference type="ARBA" id="ARBA00006704"/>
    </source>
</evidence>
<dbReference type="SUPFAM" id="SSF81333">
    <property type="entry name" value="F1F0 ATP synthase subunit C"/>
    <property type="match status" value="1"/>
</dbReference>